<dbReference type="GO" id="GO:0005524">
    <property type="term" value="F:ATP binding"/>
    <property type="evidence" value="ECO:0007669"/>
    <property type="project" value="InterPro"/>
</dbReference>
<dbReference type="PANTHER" id="PTHR45629">
    <property type="entry name" value="SNF2/RAD54 FAMILY MEMBER"/>
    <property type="match status" value="1"/>
</dbReference>
<dbReference type="InterPro" id="IPR050496">
    <property type="entry name" value="SNF2_RAD54_helicase_repair"/>
</dbReference>
<dbReference type="GO" id="GO:0015616">
    <property type="term" value="F:DNA translocase activity"/>
    <property type="evidence" value="ECO:0007669"/>
    <property type="project" value="TreeGrafter"/>
</dbReference>
<evidence type="ECO:0000313" key="3">
    <source>
        <dbReference type="Proteomes" id="UP001157418"/>
    </source>
</evidence>
<dbReference type="Pfam" id="PF00176">
    <property type="entry name" value="SNF2-rel_dom"/>
    <property type="match status" value="1"/>
</dbReference>
<gene>
    <name evidence="2" type="ORF">LVIROSA_LOCUS31663</name>
</gene>
<dbReference type="Gene3D" id="3.40.50.10810">
    <property type="entry name" value="Tandem AAA-ATPase domain"/>
    <property type="match status" value="1"/>
</dbReference>
<dbReference type="Proteomes" id="UP001157418">
    <property type="component" value="Unassembled WGS sequence"/>
</dbReference>
<dbReference type="AlphaFoldDB" id="A0AAU9P7B8"/>
<evidence type="ECO:0000259" key="1">
    <source>
        <dbReference type="Pfam" id="PF00176"/>
    </source>
</evidence>
<dbReference type="PANTHER" id="PTHR45629:SF7">
    <property type="entry name" value="DNA EXCISION REPAIR PROTEIN ERCC-6-RELATED"/>
    <property type="match status" value="1"/>
</dbReference>
<protein>
    <recommendedName>
        <fullName evidence="1">SNF2 N-terminal domain-containing protein</fullName>
    </recommendedName>
</protein>
<dbReference type="InterPro" id="IPR000330">
    <property type="entry name" value="SNF2_N"/>
</dbReference>
<dbReference type="InterPro" id="IPR038718">
    <property type="entry name" value="SNF2-like_sf"/>
</dbReference>
<feature type="domain" description="SNF2 N-terminal" evidence="1">
    <location>
        <begin position="77"/>
        <end position="177"/>
    </location>
</feature>
<reference evidence="2 3" key="1">
    <citation type="submission" date="2022-01" db="EMBL/GenBank/DDBJ databases">
        <authorList>
            <person name="Xiong W."/>
            <person name="Schranz E."/>
        </authorList>
    </citation>
    <scope>NUCLEOTIDE SEQUENCE [LARGE SCALE GENOMIC DNA]</scope>
</reference>
<evidence type="ECO:0000313" key="2">
    <source>
        <dbReference type="EMBL" id="CAH1445929.1"/>
    </source>
</evidence>
<accession>A0AAU9P7B8</accession>
<comment type="caution">
    <text evidence="2">The sequence shown here is derived from an EMBL/GenBank/DDBJ whole genome shotgun (WGS) entry which is preliminary data.</text>
</comment>
<keyword evidence="3" id="KW-1185">Reference proteome</keyword>
<organism evidence="2 3">
    <name type="scientific">Lactuca virosa</name>
    <dbReference type="NCBI Taxonomy" id="75947"/>
    <lineage>
        <taxon>Eukaryota</taxon>
        <taxon>Viridiplantae</taxon>
        <taxon>Streptophyta</taxon>
        <taxon>Embryophyta</taxon>
        <taxon>Tracheophyta</taxon>
        <taxon>Spermatophyta</taxon>
        <taxon>Magnoliopsida</taxon>
        <taxon>eudicotyledons</taxon>
        <taxon>Gunneridae</taxon>
        <taxon>Pentapetalae</taxon>
        <taxon>asterids</taxon>
        <taxon>campanulids</taxon>
        <taxon>Asterales</taxon>
        <taxon>Asteraceae</taxon>
        <taxon>Cichorioideae</taxon>
        <taxon>Cichorieae</taxon>
        <taxon>Lactucinae</taxon>
        <taxon>Lactuca</taxon>
    </lineage>
</organism>
<proteinExistence type="predicted"/>
<dbReference type="EMBL" id="CAKMRJ010005523">
    <property type="protein sequence ID" value="CAH1445929.1"/>
    <property type="molecule type" value="Genomic_DNA"/>
</dbReference>
<name>A0AAU9P7B8_9ASTR</name>
<sequence length="232" mass="26598">MIHSSRPIDQTHVQNTLTQTGTWLFSHLCDDVQLGVAVASHGVYCFGSLLCNFLFLSRRFGDNIYAFTIMDKLLVGDHQELWALFNFRCPELLGDKKCFKEKYESAIQRGNDKNASDRDKRIGSAVAQDLRNYIQLYFLRRLKSEVFRDNDATNTVKLSKKNEIIVWLRLSKCQEAIDRLRIVLRVIVAGKGITSSGFLRFLRKEKKPADRLMIACSCFQLSPTALSCKSYN</sequence>